<dbReference type="STRING" id="762983.HMPREF9444_00944"/>
<dbReference type="HOGENOM" id="CLU_082899_0_0_6"/>
<feature type="transmembrane region" description="Helical" evidence="1">
    <location>
        <begin position="6"/>
        <end position="28"/>
    </location>
</feature>
<gene>
    <name evidence="3" type="ORF">HMPREF9444_00944</name>
</gene>
<dbReference type="Proteomes" id="UP000018458">
    <property type="component" value="Unassembled WGS sequence"/>
</dbReference>
<dbReference type="RefSeq" id="WP_009143148.1">
    <property type="nucleotide sequence ID" value="NZ_GL830982.1"/>
</dbReference>
<feature type="transmembrane region" description="Helical" evidence="1">
    <location>
        <begin position="88"/>
        <end position="107"/>
    </location>
</feature>
<organism evidence="3 4">
    <name type="scientific">Succinatimonas hippei (strain DSM 22608 / JCM 16073 / KCTC 15190 / YIT 12066)</name>
    <dbReference type="NCBI Taxonomy" id="762983"/>
    <lineage>
        <taxon>Bacteria</taxon>
        <taxon>Pseudomonadati</taxon>
        <taxon>Pseudomonadota</taxon>
        <taxon>Gammaproteobacteria</taxon>
        <taxon>Aeromonadales</taxon>
        <taxon>Succinivibrionaceae</taxon>
        <taxon>Succinatimonas</taxon>
    </lineage>
</organism>
<keyword evidence="1" id="KW-0812">Transmembrane</keyword>
<dbReference type="eggNOG" id="COG3952">
    <property type="taxonomic scope" value="Bacteria"/>
</dbReference>
<name>E8LJR0_SUCHY</name>
<dbReference type="GO" id="GO:0016020">
    <property type="term" value="C:membrane"/>
    <property type="evidence" value="ECO:0007669"/>
    <property type="project" value="GOC"/>
</dbReference>
<comment type="caution">
    <text evidence="3">The sequence shown here is derived from an EMBL/GenBank/DDBJ whole genome shotgun (WGS) entry which is preliminary data.</text>
</comment>
<feature type="transmembrane region" description="Helical" evidence="1">
    <location>
        <begin position="161"/>
        <end position="177"/>
    </location>
</feature>
<evidence type="ECO:0000313" key="3">
    <source>
        <dbReference type="EMBL" id="EFY07234.1"/>
    </source>
</evidence>
<dbReference type="EMBL" id="AEVO01000045">
    <property type="protein sequence ID" value="EFY07234.1"/>
    <property type="molecule type" value="Genomic_DNA"/>
</dbReference>
<feature type="domain" description="Lipid A biosynthesis N-terminal" evidence="2">
    <location>
        <begin position="131"/>
        <end position="202"/>
    </location>
</feature>
<sequence>MDSTIFILSIGFLAQAFFSARILVQWILSERARKVLSPSLFWAFSLIGSYLLCIYGWLRNDFAIILGQFISYYIYIWNLNIKGVWHNLYAPIRVILLCTPLIAIAFVMKDAASFADEFLFNDEVKPWLLIFGSIGQVLFTMRFIYQWLYSRKKKESQLPEGFWLISLIGSFLILMYGCLRADLVLIVGQMFGVIIYLRNIYLITNGEKRGK</sequence>
<keyword evidence="4" id="KW-1185">Reference proteome</keyword>
<proteinExistence type="predicted"/>
<protein>
    <submittedName>
        <fullName evidence="3">Lipid A Biosynthesis domain protein</fullName>
    </submittedName>
</protein>
<dbReference type="InterPro" id="IPR011499">
    <property type="entry name" value="Lipid_A_biosynth_N"/>
</dbReference>
<keyword evidence="1" id="KW-0472">Membrane</keyword>
<dbReference type="OrthoDB" id="9793186at2"/>
<dbReference type="AlphaFoldDB" id="E8LJR0"/>
<dbReference type="Pfam" id="PF07578">
    <property type="entry name" value="LAB_N"/>
    <property type="match status" value="2"/>
</dbReference>
<evidence type="ECO:0000313" key="4">
    <source>
        <dbReference type="Proteomes" id="UP000018458"/>
    </source>
</evidence>
<dbReference type="SMART" id="SM01259">
    <property type="entry name" value="LAB_N"/>
    <property type="match status" value="2"/>
</dbReference>
<feature type="transmembrane region" description="Helical" evidence="1">
    <location>
        <begin position="183"/>
        <end position="201"/>
    </location>
</feature>
<feature type="transmembrane region" description="Helical" evidence="1">
    <location>
        <begin position="64"/>
        <end position="81"/>
    </location>
</feature>
<dbReference type="GO" id="GO:0008915">
    <property type="term" value="F:lipid-A-disaccharide synthase activity"/>
    <property type="evidence" value="ECO:0007669"/>
    <property type="project" value="InterPro"/>
</dbReference>
<accession>E8LJR0</accession>
<dbReference type="GO" id="GO:0009245">
    <property type="term" value="P:lipid A biosynthetic process"/>
    <property type="evidence" value="ECO:0007669"/>
    <property type="project" value="InterPro"/>
</dbReference>
<feature type="transmembrane region" description="Helical" evidence="1">
    <location>
        <begin position="40"/>
        <end position="58"/>
    </location>
</feature>
<evidence type="ECO:0000256" key="1">
    <source>
        <dbReference type="SAM" id="Phobius"/>
    </source>
</evidence>
<reference evidence="3 4" key="1">
    <citation type="submission" date="2011-01" db="EMBL/GenBank/DDBJ databases">
        <authorList>
            <person name="Weinstock G."/>
            <person name="Sodergren E."/>
            <person name="Clifton S."/>
            <person name="Fulton L."/>
            <person name="Fulton B."/>
            <person name="Courtney L."/>
            <person name="Fronick C."/>
            <person name="Harrison M."/>
            <person name="Strong C."/>
            <person name="Farmer C."/>
            <person name="Delahaunty K."/>
            <person name="Markovic C."/>
            <person name="Hall O."/>
            <person name="Minx P."/>
            <person name="Tomlinson C."/>
            <person name="Mitreva M."/>
            <person name="Hou S."/>
            <person name="Chen J."/>
            <person name="Wollam A."/>
            <person name="Pepin K.H."/>
            <person name="Johnson M."/>
            <person name="Bhonagiri V."/>
            <person name="Zhang X."/>
            <person name="Suruliraj S."/>
            <person name="Warren W."/>
            <person name="Chinwalla A."/>
            <person name="Mardis E.R."/>
            <person name="Wilson R.K."/>
        </authorList>
    </citation>
    <scope>NUCLEOTIDE SEQUENCE [LARGE SCALE GENOMIC DNA]</scope>
    <source>
        <strain evidence="4">DSM 22608 / JCM 16073 / KCTC 15190 / YIT 12066</strain>
    </source>
</reference>
<feature type="domain" description="Lipid A biosynthesis N-terminal" evidence="2">
    <location>
        <begin position="10"/>
        <end position="81"/>
    </location>
</feature>
<feature type="transmembrane region" description="Helical" evidence="1">
    <location>
        <begin position="127"/>
        <end position="149"/>
    </location>
</feature>
<evidence type="ECO:0000259" key="2">
    <source>
        <dbReference type="SMART" id="SM01259"/>
    </source>
</evidence>
<dbReference type="Gene3D" id="1.20.1280.290">
    <property type="match status" value="1"/>
</dbReference>
<keyword evidence="1" id="KW-1133">Transmembrane helix</keyword>